<comment type="caution">
    <text evidence="1">The sequence shown here is derived from an EMBL/GenBank/DDBJ whole genome shotgun (WGS) entry which is preliminary data.</text>
</comment>
<dbReference type="AlphaFoldDB" id="A0A5M9K1Y2"/>
<evidence type="ECO:0000313" key="1">
    <source>
        <dbReference type="EMBL" id="KAA8575818.1"/>
    </source>
</evidence>
<accession>A0A5M9K1Y2</accession>
<gene>
    <name evidence="1" type="ORF">EYC84_004909</name>
</gene>
<keyword evidence="2" id="KW-1185">Reference proteome</keyword>
<sequence length="130" mass="14880">MKRFLRRSAFVISFILGQAGHDTKPFVVSISKLRSVTALASLNVYKVIASLRLSSLLHLIPFCLLGLNTSSSVLFLFSSSCFQKNDLFIILFLQSTHLLEYDCKSRGYQGKYFKRETCLIDPTYLLCRWL</sequence>
<name>A0A5M9K1Y2_MONFR</name>
<evidence type="ECO:0000313" key="2">
    <source>
        <dbReference type="Proteomes" id="UP000322873"/>
    </source>
</evidence>
<dbReference type="Proteomes" id="UP000322873">
    <property type="component" value="Unassembled WGS sequence"/>
</dbReference>
<reference evidence="1 2" key="1">
    <citation type="submission" date="2019-06" db="EMBL/GenBank/DDBJ databases">
        <title>Genome Sequence of the Brown Rot Fungal Pathogen Monilinia fructicola.</title>
        <authorList>
            <person name="De Miccolis Angelini R.M."/>
            <person name="Landi L."/>
            <person name="Abate D."/>
            <person name="Pollastro S."/>
            <person name="Romanazzi G."/>
            <person name="Faretra F."/>
        </authorList>
    </citation>
    <scope>NUCLEOTIDE SEQUENCE [LARGE SCALE GENOMIC DNA]</scope>
    <source>
        <strain evidence="1 2">Mfrc123</strain>
    </source>
</reference>
<protein>
    <submittedName>
        <fullName evidence="1">Uncharacterized protein</fullName>
    </submittedName>
</protein>
<dbReference type="EMBL" id="VICG01000002">
    <property type="protein sequence ID" value="KAA8575818.1"/>
    <property type="molecule type" value="Genomic_DNA"/>
</dbReference>
<organism evidence="1 2">
    <name type="scientific">Monilinia fructicola</name>
    <name type="common">Brown rot fungus</name>
    <name type="synonym">Ciboria fructicola</name>
    <dbReference type="NCBI Taxonomy" id="38448"/>
    <lineage>
        <taxon>Eukaryota</taxon>
        <taxon>Fungi</taxon>
        <taxon>Dikarya</taxon>
        <taxon>Ascomycota</taxon>
        <taxon>Pezizomycotina</taxon>
        <taxon>Leotiomycetes</taxon>
        <taxon>Helotiales</taxon>
        <taxon>Sclerotiniaceae</taxon>
        <taxon>Monilinia</taxon>
    </lineage>
</organism>
<proteinExistence type="predicted"/>